<dbReference type="InterPro" id="IPR028348">
    <property type="entry name" value="FAD-binding_protein"/>
</dbReference>
<evidence type="ECO:0000313" key="5">
    <source>
        <dbReference type="Proteomes" id="UP000789595"/>
    </source>
</evidence>
<evidence type="ECO:0008006" key="6">
    <source>
        <dbReference type="Google" id="ProtNLM"/>
    </source>
</evidence>
<feature type="domain" description="FAD-dependent protein C-terminal" evidence="2">
    <location>
        <begin position="373"/>
        <end position="549"/>
    </location>
</feature>
<dbReference type="AlphaFoldDB" id="A0A7S3ZVM8"/>
<dbReference type="EMBL" id="CAKKNE010000005">
    <property type="protein sequence ID" value="CAH0375515.1"/>
    <property type="molecule type" value="Genomic_DNA"/>
</dbReference>
<reference evidence="3" key="1">
    <citation type="submission" date="2021-01" db="EMBL/GenBank/DDBJ databases">
        <authorList>
            <person name="Corre E."/>
            <person name="Pelletier E."/>
            <person name="Niang G."/>
            <person name="Scheremetjew M."/>
            <person name="Finn R."/>
            <person name="Kale V."/>
            <person name="Holt S."/>
            <person name="Cochrane G."/>
            <person name="Meng A."/>
            <person name="Brown T."/>
            <person name="Cohen L."/>
        </authorList>
    </citation>
    <scope>NUCLEOTIDE SEQUENCE</scope>
    <source>
        <strain evidence="3">CCMP1756</strain>
    </source>
</reference>
<name>A0A7S3ZVM8_9STRA</name>
<dbReference type="PIRSF" id="PIRSF038984">
    <property type="entry name" value="FAD_binding_protein"/>
    <property type="match status" value="1"/>
</dbReference>
<protein>
    <recommendedName>
        <fullName evidence="6">FAD dependent oxidoreductase domain-containing protein</fullName>
    </recommendedName>
</protein>
<evidence type="ECO:0000313" key="3">
    <source>
        <dbReference type="EMBL" id="CAE0695448.1"/>
    </source>
</evidence>
<keyword evidence="5" id="KW-1185">Reference proteome</keyword>
<dbReference type="InterPro" id="IPR036188">
    <property type="entry name" value="FAD/NAD-bd_sf"/>
</dbReference>
<dbReference type="EMBL" id="HBIW01012679">
    <property type="protein sequence ID" value="CAE0695448.1"/>
    <property type="molecule type" value="Transcribed_RNA"/>
</dbReference>
<dbReference type="SUPFAM" id="SSF51905">
    <property type="entry name" value="FAD/NAD(P)-binding domain"/>
    <property type="match status" value="1"/>
</dbReference>
<dbReference type="Pfam" id="PF21688">
    <property type="entry name" value="FAD-depend_C"/>
    <property type="match status" value="1"/>
</dbReference>
<dbReference type="InterPro" id="IPR049516">
    <property type="entry name" value="FAD-depend_C"/>
</dbReference>
<dbReference type="Gene3D" id="3.50.50.60">
    <property type="entry name" value="FAD/NAD(P)-binding domain"/>
    <property type="match status" value="2"/>
</dbReference>
<dbReference type="Pfam" id="PF01494">
    <property type="entry name" value="FAD_binding_3"/>
    <property type="match status" value="1"/>
</dbReference>
<sequence>MAPRLLALITAASALIAPPRTKQPTKLHGTYRLYDVVVPQGADPGAAAPSSQLSPALKKACKKRVTKKGRLRRVIRVVRKSLDVRKKLPEPRWTYVVDVECAGALAEQPGRCERLEGLTVAPARVTDTKKKRTVVVVGSGPAGLFAALQLASDGCAVTLIERGEPVERRGRDIGRLMAGRQLQAQSNFCFGEGGAGTWSDGKLTTRIGRNSGDVRAVLRTFVRHGAPSEILTQGAPHLGTDGLIGILKSLRGQLTELGVDLRFGTRLLGLETENNECVGVRVLGEAGEATIHADAVVCAAGHSADDVYDALEAAGAKLEAKPVAVGFRVEHPQSLVNGLAYGDLACRVVTGNSRTDKANLLRHPTDEALSRDSEALLPVAAYRLAADVGDHSIYSFCMCPGGQVVPALTKPSEMVVNGMSYSRRHSLFANAALVVSVATDDPCLDQTKGARRVLAFQRSLERKAALLGGGDYVCPVQRLTDFVDKKAPRQRPPPASSYRLGVREASLHDGLLPDPLADALRAAATGAFERSMPGFVGDDAILHGVETRTSAPLRVVRNAECESVSLKNLYPCGEGAGYAGGIVSAAVDGLRVARAVIGGQCSDVGAATGVEDPQDVAAVAS</sequence>
<dbReference type="InterPro" id="IPR002938">
    <property type="entry name" value="FAD-bd"/>
</dbReference>
<dbReference type="PANTHER" id="PTHR42842">
    <property type="entry name" value="FAD/NAD(P)-BINDING OXIDOREDUCTASE"/>
    <property type="match status" value="1"/>
</dbReference>
<evidence type="ECO:0000259" key="1">
    <source>
        <dbReference type="Pfam" id="PF01494"/>
    </source>
</evidence>
<reference evidence="4" key="2">
    <citation type="submission" date="2021-11" db="EMBL/GenBank/DDBJ databases">
        <authorList>
            <consortium name="Genoscope - CEA"/>
            <person name="William W."/>
        </authorList>
    </citation>
    <scope>NUCLEOTIDE SEQUENCE</scope>
</reference>
<organism evidence="3">
    <name type="scientific">Pelagomonas calceolata</name>
    <dbReference type="NCBI Taxonomy" id="35677"/>
    <lineage>
        <taxon>Eukaryota</taxon>
        <taxon>Sar</taxon>
        <taxon>Stramenopiles</taxon>
        <taxon>Ochrophyta</taxon>
        <taxon>Pelagophyceae</taxon>
        <taxon>Pelagomonadales</taxon>
        <taxon>Pelagomonadaceae</taxon>
        <taxon>Pelagomonas</taxon>
    </lineage>
</organism>
<feature type="domain" description="FAD-binding" evidence="1">
    <location>
        <begin position="133"/>
        <end position="168"/>
    </location>
</feature>
<gene>
    <name evidence="3" type="ORF">PCAL00307_LOCUS10884</name>
    <name evidence="4" type="ORF">PECAL_5P00360</name>
</gene>
<dbReference type="PRINTS" id="PR00419">
    <property type="entry name" value="ADXRDTASE"/>
</dbReference>
<proteinExistence type="predicted"/>
<accession>A0A7S3ZVM8</accession>
<evidence type="ECO:0000313" key="4">
    <source>
        <dbReference type="EMBL" id="CAH0375515.1"/>
    </source>
</evidence>
<dbReference type="PANTHER" id="PTHR42842:SF3">
    <property type="entry name" value="FAD_NAD(P)-BINDING OXIDOREDUCTASE FAMILY PROTEIN"/>
    <property type="match status" value="1"/>
</dbReference>
<evidence type="ECO:0000259" key="2">
    <source>
        <dbReference type="Pfam" id="PF21688"/>
    </source>
</evidence>
<dbReference type="Proteomes" id="UP000789595">
    <property type="component" value="Unassembled WGS sequence"/>
</dbReference>
<dbReference type="GO" id="GO:0071949">
    <property type="term" value="F:FAD binding"/>
    <property type="evidence" value="ECO:0007669"/>
    <property type="project" value="InterPro"/>
</dbReference>
<dbReference type="OrthoDB" id="2690153at2759"/>